<evidence type="ECO:0000256" key="4">
    <source>
        <dbReference type="SAM" id="MobiDB-lite"/>
    </source>
</evidence>
<gene>
    <name evidence="5" type="ORF">Pmani_022690</name>
</gene>
<dbReference type="AlphaFoldDB" id="A0AAE1PB90"/>
<dbReference type="InterPro" id="IPR020103">
    <property type="entry name" value="PsdUridine_synth_cat_dom_sf"/>
</dbReference>
<proteinExistence type="inferred from homology"/>
<name>A0AAE1PB90_9EUCA</name>
<feature type="region of interest" description="Disordered" evidence="4">
    <location>
        <begin position="1"/>
        <end position="23"/>
    </location>
</feature>
<accession>A0AAE1PB90</accession>
<dbReference type="Gene3D" id="3.30.2350.10">
    <property type="entry name" value="Pseudouridine synthase"/>
    <property type="match status" value="1"/>
</dbReference>
<evidence type="ECO:0000313" key="5">
    <source>
        <dbReference type="EMBL" id="KAK4305400.1"/>
    </source>
</evidence>
<reference evidence="5" key="1">
    <citation type="submission" date="2023-11" db="EMBL/GenBank/DDBJ databases">
        <title>Genome assemblies of two species of porcelain crab, Petrolisthes cinctipes and Petrolisthes manimaculis (Anomura: Porcellanidae).</title>
        <authorList>
            <person name="Angst P."/>
        </authorList>
    </citation>
    <scope>NUCLEOTIDE SEQUENCE</scope>
    <source>
        <strain evidence="5">PB745_02</strain>
        <tissue evidence="5">Gill</tissue>
    </source>
</reference>
<keyword evidence="3" id="KW-0413">Isomerase</keyword>
<dbReference type="Proteomes" id="UP001292094">
    <property type="component" value="Unassembled WGS sequence"/>
</dbReference>
<evidence type="ECO:0000256" key="2">
    <source>
        <dbReference type="ARBA" id="ARBA00010876"/>
    </source>
</evidence>
<dbReference type="GO" id="GO:0003723">
    <property type="term" value="F:RNA binding"/>
    <property type="evidence" value="ECO:0007669"/>
    <property type="project" value="InterPro"/>
</dbReference>
<dbReference type="PANTHER" id="PTHR21600">
    <property type="entry name" value="MITOCHONDRIAL RNA PSEUDOURIDINE SYNTHASE"/>
    <property type="match status" value="1"/>
</dbReference>
<comment type="similarity">
    <text evidence="2">Belongs to the pseudouridine synthase RluA family.</text>
</comment>
<comment type="catalytic activity">
    <reaction evidence="1">
        <text>a uridine in mRNA = a pseudouridine in mRNA</text>
        <dbReference type="Rhea" id="RHEA:56644"/>
        <dbReference type="Rhea" id="RHEA-COMP:14658"/>
        <dbReference type="Rhea" id="RHEA-COMP:14659"/>
        <dbReference type="ChEBI" id="CHEBI:65314"/>
        <dbReference type="ChEBI" id="CHEBI:65315"/>
    </reaction>
</comment>
<evidence type="ECO:0008006" key="7">
    <source>
        <dbReference type="Google" id="ProtNLM"/>
    </source>
</evidence>
<evidence type="ECO:0000313" key="6">
    <source>
        <dbReference type="Proteomes" id="UP001292094"/>
    </source>
</evidence>
<feature type="compositionally biased region" description="Basic residues" evidence="4">
    <location>
        <begin position="8"/>
        <end position="22"/>
    </location>
</feature>
<comment type="caution">
    <text evidence="5">The sequence shown here is derived from an EMBL/GenBank/DDBJ whole genome shotgun (WGS) entry which is preliminary data.</text>
</comment>
<evidence type="ECO:0000256" key="3">
    <source>
        <dbReference type="ARBA" id="ARBA00023235"/>
    </source>
</evidence>
<sequence length="373" mass="42096">MTTAGHAKATKTHSEKKRKKINTSKQQEFLLRNKLLKGKDTTLREHMYLKLYPWKTRLALAEHLKSSEVYNQDGLIALCKPYGVAQFGKCDKENSTGIQGVHTGGWSVLPDDLPGVMDALPDLRLMYGEPELQVVKSTERWSSGLIILSTSPKITENVQKCWKRSKTLEEAPLTFWAVTVGLPIPVSHATKIGIKTEYVENMGNVPVLAKKYSQASLKRGEVRLSVVEHQALAFNKETQAGLVQVKTQTTKHHFLRVWLAHSYSPALGDNHFSGRVHTISGKRLHVSPHNLVSYEPQVLPDSFYSKLQLPPRKTELIPCHLHLSQVQLSKFGKEKSDLIISAPPPEYFMWTCKQLSLMSENDVDEQNELRINS</sequence>
<dbReference type="EMBL" id="JAWZYT010002277">
    <property type="protein sequence ID" value="KAK4305400.1"/>
    <property type="molecule type" value="Genomic_DNA"/>
</dbReference>
<evidence type="ECO:0000256" key="1">
    <source>
        <dbReference type="ARBA" id="ARBA00001166"/>
    </source>
</evidence>
<dbReference type="SUPFAM" id="SSF55120">
    <property type="entry name" value="Pseudouridine synthase"/>
    <property type="match status" value="1"/>
</dbReference>
<keyword evidence="6" id="KW-1185">Reference proteome</keyword>
<dbReference type="InterPro" id="IPR050188">
    <property type="entry name" value="RluA_PseudoU_synthase"/>
</dbReference>
<dbReference type="GO" id="GO:0009982">
    <property type="term" value="F:pseudouridine synthase activity"/>
    <property type="evidence" value="ECO:0007669"/>
    <property type="project" value="InterPro"/>
</dbReference>
<dbReference type="PANTHER" id="PTHR21600:SF83">
    <property type="entry name" value="PSEUDOURIDYLATE SYNTHASE RPUSD4, MITOCHONDRIAL"/>
    <property type="match status" value="1"/>
</dbReference>
<organism evidence="5 6">
    <name type="scientific">Petrolisthes manimaculis</name>
    <dbReference type="NCBI Taxonomy" id="1843537"/>
    <lineage>
        <taxon>Eukaryota</taxon>
        <taxon>Metazoa</taxon>
        <taxon>Ecdysozoa</taxon>
        <taxon>Arthropoda</taxon>
        <taxon>Crustacea</taxon>
        <taxon>Multicrustacea</taxon>
        <taxon>Malacostraca</taxon>
        <taxon>Eumalacostraca</taxon>
        <taxon>Eucarida</taxon>
        <taxon>Decapoda</taxon>
        <taxon>Pleocyemata</taxon>
        <taxon>Anomura</taxon>
        <taxon>Galatheoidea</taxon>
        <taxon>Porcellanidae</taxon>
        <taxon>Petrolisthes</taxon>
    </lineage>
</organism>
<protein>
    <recommendedName>
        <fullName evidence="7">RNA pseudouridylate synthase domain-containing protein 4</fullName>
    </recommendedName>
</protein>
<dbReference type="GO" id="GO:0001522">
    <property type="term" value="P:pseudouridine synthesis"/>
    <property type="evidence" value="ECO:0007669"/>
    <property type="project" value="InterPro"/>
</dbReference>